<sequence length="66" mass="7086">MSVQWGYMFCCWLAVWAMTWLDAVGACLLLRLLSGGECTNMDYGVQCVVRPCFCAGALGAMGAARG</sequence>
<gene>
    <name evidence="2" type="ORF">BDV23DRAFT_154340</name>
</gene>
<reference evidence="2" key="1">
    <citation type="submission" date="2019-04" db="EMBL/GenBank/DDBJ databases">
        <title>Friends and foes A comparative genomics studyof 23 Aspergillus species from section Flavi.</title>
        <authorList>
            <consortium name="DOE Joint Genome Institute"/>
            <person name="Kjaerbolling I."/>
            <person name="Vesth T."/>
            <person name="Frisvad J.C."/>
            <person name="Nybo J.L."/>
            <person name="Theobald S."/>
            <person name="Kildgaard S."/>
            <person name="Isbrandt T."/>
            <person name="Kuo A."/>
            <person name="Sato A."/>
            <person name="Lyhne E.K."/>
            <person name="Kogle M.E."/>
            <person name="Wiebenga A."/>
            <person name="Kun R.S."/>
            <person name="Lubbers R.J."/>
            <person name="Makela M.R."/>
            <person name="Barry K."/>
            <person name="Chovatia M."/>
            <person name="Clum A."/>
            <person name="Daum C."/>
            <person name="Haridas S."/>
            <person name="He G."/>
            <person name="LaButti K."/>
            <person name="Lipzen A."/>
            <person name="Mondo S."/>
            <person name="Riley R."/>
            <person name="Salamov A."/>
            <person name="Simmons B.A."/>
            <person name="Magnuson J.K."/>
            <person name="Henrissat B."/>
            <person name="Mortensen U.H."/>
            <person name="Larsen T.O."/>
            <person name="Devries R.P."/>
            <person name="Grigoriev I.V."/>
            <person name="Machida M."/>
            <person name="Baker S.E."/>
            <person name="Andersen M.R."/>
        </authorList>
    </citation>
    <scope>NUCLEOTIDE SEQUENCE [LARGE SCALE GENOMIC DNA]</scope>
    <source>
        <strain evidence="2">IBT 14317</strain>
    </source>
</reference>
<protein>
    <submittedName>
        <fullName evidence="2">Uncharacterized protein</fullName>
    </submittedName>
</protein>
<accession>A0A5N7CA06</accession>
<evidence type="ECO:0000256" key="1">
    <source>
        <dbReference type="SAM" id="Phobius"/>
    </source>
</evidence>
<keyword evidence="1" id="KW-1133">Transmembrane helix</keyword>
<keyword evidence="1" id="KW-0812">Transmembrane</keyword>
<organism evidence="2">
    <name type="scientific">Petromyces alliaceus</name>
    <name type="common">Aspergillus alliaceus</name>
    <dbReference type="NCBI Taxonomy" id="209559"/>
    <lineage>
        <taxon>Eukaryota</taxon>
        <taxon>Fungi</taxon>
        <taxon>Dikarya</taxon>
        <taxon>Ascomycota</taxon>
        <taxon>Pezizomycotina</taxon>
        <taxon>Eurotiomycetes</taxon>
        <taxon>Eurotiomycetidae</taxon>
        <taxon>Eurotiales</taxon>
        <taxon>Aspergillaceae</taxon>
        <taxon>Aspergillus</taxon>
        <taxon>Aspergillus subgen. Circumdati</taxon>
    </lineage>
</organism>
<name>A0A5N7CA06_PETAA</name>
<dbReference type="Proteomes" id="UP000326877">
    <property type="component" value="Unassembled WGS sequence"/>
</dbReference>
<dbReference type="AlphaFoldDB" id="A0A5N7CA06"/>
<dbReference type="EMBL" id="ML735251">
    <property type="protein sequence ID" value="KAE8390779.1"/>
    <property type="molecule type" value="Genomic_DNA"/>
</dbReference>
<proteinExistence type="predicted"/>
<feature type="transmembrane region" description="Helical" evidence="1">
    <location>
        <begin position="6"/>
        <end position="33"/>
    </location>
</feature>
<keyword evidence="1" id="KW-0472">Membrane</keyword>
<evidence type="ECO:0000313" key="2">
    <source>
        <dbReference type="EMBL" id="KAE8390779.1"/>
    </source>
</evidence>